<comment type="caution">
    <text evidence="2">The sequence shown here is derived from an EMBL/GenBank/DDBJ whole genome shotgun (WGS) entry which is preliminary data.</text>
</comment>
<sequence length="158" mass="18133">ATLSHRWPQSPLLLARTDNLQELQAQIPWDRLSKTFQGACTVAKALRIRYIWIDCLCIVQDDMADWEREAKKMGTFYELAYVTIAATTAESGLSPSDASKRLEKQLELPCDYTDIGAVPKISPTVDRSPLDKRGWVFQERLLSRRVLHFAEGQIYWEC</sequence>
<feature type="domain" description="Heterokaryon incompatibility" evidence="1">
    <location>
        <begin position="2"/>
        <end position="139"/>
    </location>
</feature>
<dbReference type="InterPro" id="IPR010730">
    <property type="entry name" value="HET"/>
</dbReference>
<reference evidence="2" key="1">
    <citation type="journal article" date="2023" name="Mol. Phylogenet. Evol.">
        <title>Genome-scale phylogeny and comparative genomics of the fungal order Sordariales.</title>
        <authorList>
            <person name="Hensen N."/>
            <person name="Bonometti L."/>
            <person name="Westerberg I."/>
            <person name="Brannstrom I.O."/>
            <person name="Guillou S."/>
            <person name="Cros-Aarteil S."/>
            <person name="Calhoun S."/>
            <person name="Haridas S."/>
            <person name="Kuo A."/>
            <person name="Mondo S."/>
            <person name="Pangilinan J."/>
            <person name="Riley R."/>
            <person name="LaButti K."/>
            <person name="Andreopoulos B."/>
            <person name="Lipzen A."/>
            <person name="Chen C."/>
            <person name="Yan M."/>
            <person name="Daum C."/>
            <person name="Ng V."/>
            <person name="Clum A."/>
            <person name="Steindorff A."/>
            <person name="Ohm R.A."/>
            <person name="Martin F."/>
            <person name="Silar P."/>
            <person name="Natvig D.O."/>
            <person name="Lalanne C."/>
            <person name="Gautier V."/>
            <person name="Ament-Velasquez S.L."/>
            <person name="Kruys A."/>
            <person name="Hutchinson M.I."/>
            <person name="Powell A.J."/>
            <person name="Barry K."/>
            <person name="Miller A.N."/>
            <person name="Grigoriev I.V."/>
            <person name="Debuchy R."/>
            <person name="Gladieux P."/>
            <person name="Hiltunen Thoren M."/>
            <person name="Johannesson H."/>
        </authorList>
    </citation>
    <scope>NUCLEOTIDE SEQUENCE</scope>
    <source>
        <strain evidence="2">CBS 958.72</strain>
    </source>
</reference>
<reference evidence="2" key="2">
    <citation type="submission" date="2023-06" db="EMBL/GenBank/DDBJ databases">
        <authorList>
            <consortium name="Lawrence Berkeley National Laboratory"/>
            <person name="Haridas S."/>
            <person name="Hensen N."/>
            <person name="Bonometti L."/>
            <person name="Westerberg I."/>
            <person name="Brannstrom I.O."/>
            <person name="Guillou S."/>
            <person name="Cros-Aarteil S."/>
            <person name="Calhoun S."/>
            <person name="Kuo A."/>
            <person name="Mondo S."/>
            <person name="Pangilinan J."/>
            <person name="Riley R."/>
            <person name="Labutti K."/>
            <person name="Andreopoulos B."/>
            <person name="Lipzen A."/>
            <person name="Chen C."/>
            <person name="Yanf M."/>
            <person name="Daum C."/>
            <person name="Ng V."/>
            <person name="Clum A."/>
            <person name="Steindorff A."/>
            <person name="Ohm R."/>
            <person name="Martin F."/>
            <person name="Silar P."/>
            <person name="Natvig D."/>
            <person name="Lalanne C."/>
            <person name="Gautier V."/>
            <person name="Ament-Velasquez S.L."/>
            <person name="Kruys A."/>
            <person name="Hutchinson M.I."/>
            <person name="Powell A.J."/>
            <person name="Barry K."/>
            <person name="Miller A.N."/>
            <person name="Grigoriev I.V."/>
            <person name="Debuchy R."/>
            <person name="Gladieux P."/>
            <person name="Thoren M.H."/>
            <person name="Johannesson H."/>
        </authorList>
    </citation>
    <scope>NUCLEOTIDE SEQUENCE</scope>
    <source>
        <strain evidence="2">CBS 958.72</strain>
    </source>
</reference>
<dbReference type="Pfam" id="PF06985">
    <property type="entry name" value="HET"/>
    <property type="match status" value="1"/>
</dbReference>
<evidence type="ECO:0000259" key="1">
    <source>
        <dbReference type="Pfam" id="PF06985"/>
    </source>
</evidence>
<feature type="non-terminal residue" evidence="2">
    <location>
        <position position="158"/>
    </location>
</feature>
<proteinExistence type="predicted"/>
<evidence type="ECO:0000313" key="2">
    <source>
        <dbReference type="EMBL" id="KAK3364799.1"/>
    </source>
</evidence>
<dbReference type="PANTHER" id="PTHR33112">
    <property type="entry name" value="DOMAIN PROTEIN, PUTATIVE-RELATED"/>
    <property type="match status" value="1"/>
</dbReference>
<dbReference type="PANTHER" id="PTHR33112:SF10">
    <property type="entry name" value="TOL"/>
    <property type="match status" value="1"/>
</dbReference>
<dbReference type="AlphaFoldDB" id="A0AAE0N0C7"/>
<gene>
    <name evidence="2" type="ORF">B0T24DRAFT_491987</name>
</gene>
<organism evidence="2 3">
    <name type="scientific">Lasiosphaeria ovina</name>
    <dbReference type="NCBI Taxonomy" id="92902"/>
    <lineage>
        <taxon>Eukaryota</taxon>
        <taxon>Fungi</taxon>
        <taxon>Dikarya</taxon>
        <taxon>Ascomycota</taxon>
        <taxon>Pezizomycotina</taxon>
        <taxon>Sordariomycetes</taxon>
        <taxon>Sordariomycetidae</taxon>
        <taxon>Sordariales</taxon>
        <taxon>Lasiosphaeriaceae</taxon>
        <taxon>Lasiosphaeria</taxon>
    </lineage>
</organism>
<feature type="non-terminal residue" evidence="2">
    <location>
        <position position="1"/>
    </location>
</feature>
<evidence type="ECO:0000313" key="3">
    <source>
        <dbReference type="Proteomes" id="UP001287356"/>
    </source>
</evidence>
<accession>A0AAE0N0C7</accession>
<name>A0AAE0N0C7_9PEZI</name>
<dbReference type="Proteomes" id="UP001287356">
    <property type="component" value="Unassembled WGS sequence"/>
</dbReference>
<keyword evidence="3" id="KW-1185">Reference proteome</keyword>
<protein>
    <submittedName>
        <fullName evidence="2">Heterokaryon incompatibility</fullName>
    </submittedName>
</protein>
<dbReference type="EMBL" id="JAULSN010000009">
    <property type="protein sequence ID" value="KAK3364799.1"/>
    <property type="molecule type" value="Genomic_DNA"/>
</dbReference>